<evidence type="ECO:0000256" key="2">
    <source>
        <dbReference type="ARBA" id="ARBA00012438"/>
    </source>
</evidence>
<keyword evidence="9" id="KW-0175">Coiled coil</keyword>
<dbReference type="InterPro" id="IPR011990">
    <property type="entry name" value="TPR-like_helical_dom_sf"/>
</dbReference>
<reference evidence="12 13" key="1">
    <citation type="submission" date="2017-10" db="EMBL/GenBank/DDBJ databases">
        <title>The draft genome sequence of Lewinella nigricans NBRC 102662.</title>
        <authorList>
            <person name="Wang K."/>
        </authorList>
    </citation>
    <scope>NUCLEOTIDE SEQUENCE [LARGE SCALE GENOMIC DNA]</scope>
    <source>
        <strain evidence="12 13">NBRC 102662</strain>
    </source>
</reference>
<dbReference type="Gene3D" id="1.25.40.10">
    <property type="entry name" value="Tetratricopeptide repeat domain"/>
    <property type="match status" value="2"/>
</dbReference>
<keyword evidence="6" id="KW-0418">Kinase</keyword>
<dbReference type="PROSITE" id="PS50005">
    <property type="entry name" value="TPR"/>
    <property type="match status" value="1"/>
</dbReference>
<evidence type="ECO:0000256" key="3">
    <source>
        <dbReference type="ARBA" id="ARBA00022553"/>
    </source>
</evidence>
<evidence type="ECO:0000256" key="1">
    <source>
        <dbReference type="ARBA" id="ARBA00000085"/>
    </source>
</evidence>
<proteinExistence type="predicted"/>
<accession>A0A2D0N9B3</accession>
<evidence type="ECO:0000256" key="4">
    <source>
        <dbReference type="ARBA" id="ARBA00022679"/>
    </source>
</evidence>
<dbReference type="SUPFAM" id="SSF55874">
    <property type="entry name" value="ATPase domain of HSP90 chaperone/DNA topoisomerase II/histidine kinase"/>
    <property type="match status" value="1"/>
</dbReference>
<evidence type="ECO:0000256" key="10">
    <source>
        <dbReference type="SAM" id="Phobius"/>
    </source>
</evidence>
<dbReference type="RefSeq" id="WP_099151505.1">
    <property type="nucleotide sequence ID" value="NZ_PDUD01000023.1"/>
</dbReference>
<evidence type="ECO:0000256" key="9">
    <source>
        <dbReference type="SAM" id="Coils"/>
    </source>
</evidence>
<dbReference type="InterPro" id="IPR019734">
    <property type="entry name" value="TPR_rpt"/>
</dbReference>
<sequence length="651" mass="74306">MRILPILFSLLGIFRLSAQSDSLDLLPLDSVFTLLKNDIYNTNEQSGYEAIYGKAFRALERAQETGDPEKTATAHGLLALWHYYSVSSNNPDSSYFHFHQSLEYFKQTDDQLQIAKAHDRVGKSLIELGRYKEAEQQLFEVIRIFENLNMPQRLGSAYASLNYLYRETKDYEQALIYGEKSLVLFEENPEEEEDLIEPLLGLIKTYPEVGQAERALEKAQQVVDIIARAHPEEYNVHMANVRVWRGEVYVALEEYDKALDDFYYSWEAIKRIVPSEEDANGWKGYIGNVLRLQRKYAEAIPYIKDCLVHHLERNIQASDVIEDNQFWLAECYENTNQPDSALLYLSQAQTSQNNRLTGELAAVKNELRIKYDTDQKEETINSQQATIEQQAKIQYLSFGVGGLLLALLGGGLFSYRNNHQKNRQLQLLNKDLVKTNQQLDERNAQNELLLKEIHHRVKNNLDIVSSLLELQSRQTKDKVAQSAMKESQSRVKSMGILHQKLFQGKNLVAIEMKDYFQKLSGHLLDAFDASEKVEVDFPMEPLELDVDTALPIGLIVNELMTNALKYAFPETANGRINLSLKSVDEQYLDLSIEDNGVGKLSEISSNGTGFGSQLVSLLTRQLEGVMKEYVANGTRISFRLKRVNPVAFSTN</sequence>
<evidence type="ECO:0000256" key="5">
    <source>
        <dbReference type="ARBA" id="ARBA00022741"/>
    </source>
</evidence>
<evidence type="ECO:0000313" key="13">
    <source>
        <dbReference type="Proteomes" id="UP000223913"/>
    </source>
</evidence>
<dbReference type="Gene3D" id="3.30.565.10">
    <property type="entry name" value="Histidine kinase-like ATPase, C-terminal domain"/>
    <property type="match status" value="1"/>
</dbReference>
<dbReference type="InterPro" id="IPR011495">
    <property type="entry name" value="Sig_transdc_His_kin_sub2_dim/P"/>
</dbReference>
<dbReference type="Pfam" id="PF07568">
    <property type="entry name" value="HisKA_2"/>
    <property type="match status" value="1"/>
</dbReference>
<feature type="coiled-coil region" evidence="9">
    <location>
        <begin position="418"/>
        <end position="452"/>
    </location>
</feature>
<dbReference type="SUPFAM" id="SSF48452">
    <property type="entry name" value="TPR-like"/>
    <property type="match status" value="2"/>
</dbReference>
<gene>
    <name evidence="12" type="ORF">CRP01_18185</name>
</gene>
<feature type="domain" description="Histidine kinase/HSP90-like ATPase" evidence="11">
    <location>
        <begin position="547"/>
        <end position="644"/>
    </location>
</feature>
<dbReference type="Proteomes" id="UP000223913">
    <property type="component" value="Unassembled WGS sequence"/>
</dbReference>
<dbReference type="GO" id="GO:0005524">
    <property type="term" value="F:ATP binding"/>
    <property type="evidence" value="ECO:0007669"/>
    <property type="project" value="UniProtKB-KW"/>
</dbReference>
<evidence type="ECO:0000256" key="8">
    <source>
        <dbReference type="PROSITE-ProRule" id="PRU00339"/>
    </source>
</evidence>
<name>A0A2D0N9B3_FLAN2</name>
<dbReference type="Gene3D" id="3.30.450.20">
    <property type="entry name" value="PAS domain"/>
    <property type="match status" value="1"/>
</dbReference>
<keyword evidence="7" id="KW-0067">ATP-binding</keyword>
<evidence type="ECO:0000256" key="7">
    <source>
        <dbReference type="ARBA" id="ARBA00022840"/>
    </source>
</evidence>
<feature type="transmembrane region" description="Helical" evidence="10">
    <location>
        <begin position="395"/>
        <end position="415"/>
    </location>
</feature>
<dbReference type="EMBL" id="PDUD01000023">
    <property type="protein sequence ID" value="PHN04960.1"/>
    <property type="molecule type" value="Genomic_DNA"/>
</dbReference>
<comment type="catalytic activity">
    <reaction evidence="1">
        <text>ATP + protein L-histidine = ADP + protein N-phospho-L-histidine.</text>
        <dbReference type="EC" id="2.7.13.3"/>
    </reaction>
</comment>
<dbReference type="SMART" id="SM00387">
    <property type="entry name" value="HATPase_c"/>
    <property type="match status" value="1"/>
</dbReference>
<feature type="repeat" description="TPR" evidence="8">
    <location>
        <begin position="155"/>
        <end position="188"/>
    </location>
</feature>
<dbReference type="PANTHER" id="PTHR41523:SF8">
    <property type="entry name" value="ETHYLENE RESPONSE SENSOR PROTEIN"/>
    <property type="match status" value="1"/>
</dbReference>
<dbReference type="AlphaFoldDB" id="A0A2D0N9B3"/>
<keyword evidence="4" id="KW-0808">Transferase</keyword>
<dbReference type="PANTHER" id="PTHR41523">
    <property type="entry name" value="TWO-COMPONENT SYSTEM SENSOR PROTEIN"/>
    <property type="match status" value="1"/>
</dbReference>
<keyword evidence="10" id="KW-0812">Transmembrane</keyword>
<keyword evidence="10" id="KW-1133">Transmembrane helix</keyword>
<evidence type="ECO:0000313" key="12">
    <source>
        <dbReference type="EMBL" id="PHN04960.1"/>
    </source>
</evidence>
<organism evidence="12 13">
    <name type="scientific">Flavilitoribacter nigricans (strain ATCC 23147 / DSM 23189 / NBRC 102662 / NCIMB 1420 / SS-2)</name>
    <name type="common">Lewinella nigricans</name>
    <dbReference type="NCBI Taxonomy" id="1122177"/>
    <lineage>
        <taxon>Bacteria</taxon>
        <taxon>Pseudomonadati</taxon>
        <taxon>Bacteroidota</taxon>
        <taxon>Saprospiria</taxon>
        <taxon>Saprospirales</taxon>
        <taxon>Lewinellaceae</taxon>
        <taxon>Flavilitoribacter</taxon>
    </lineage>
</organism>
<dbReference type="OrthoDB" id="9767435at2"/>
<dbReference type="GO" id="GO:0004673">
    <property type="term" value="F:protein histidine kinase activity"/>
    <property type="evidence" value="ECO:0007669"/>
    <property type="project" value="UniProtKB-EC"/>
</dbReference>
<dbReference type="Pfam" id="PF02518">
    <property type="entry name" value="HATPase_c"/>
    <property type="match status" value="1"/>
</dbReference>
<evidence type="ECO:0000256" key="6">
    <source>
        <dbReference type="ARBA" id="ARBA00022777"/>
    </source>
</evidence>
<comment type="caution">
    <text evidence="12">The sequence shown here is derived from an EMBL/GenBank/DDBJ whole genome shotgun (WGS) entry which is preliminary data.</text>
</comment>
<dbReference type="EC" id="2.7.13.3" evidence="2"/>
<keyword evidence="10" id="KW-0472">Membrane</keyword>
<dbReference type="InterPro" id="IPR003594">
    <property type="entry name" value="HATPase_dom"/>
</dbReference>
<keyword evidence="13" id="KW-1185">Reference proteome</keyword>
<keyword evidence="3" id="KW-0597">Phosphoprotein</keyword>
<evidence type="ECO:0000259" key="11">
    <source>
        <dbReference type="SMART" id="SM00387"/>
    </source>
</evidence>
<protein>
    <recommendedName>
        <fullName evidence="2">histidine kinase</fullName>
        <ecNumber evidence="2">2.7.13.3</ecNumber>
    </recommendedName>
</protein>
<keyword evidence="5" id="KW-0547">Nucleotide-binding</keyword>
<dbReference type="InterPro" id="IPR036890">
    <property type="entry name" value="HATPase_C_sf"/>
</dbReference>
<dbReference type="SMART" id="SM00028">
    <property type="entry name" value="TPR"/>
    <property type="match status" value="3"/>
</dbReference>
<keyword evidence="8" id="KW-0802">TPR repeat</keyword>